<keyword evidence="3" id="KW-1185">Reference proteome</keyword>
<organism evidence="2 3">
    <name type="scientific">Baudoinia panamericana (strain UAMH 10762)</name>
    <name type="common">Angels' share fungus</name>
    <name type="synonym">Baudoinia compniacensis (strain UAMH 10762)</name>
    <dbReference type="NCBI Taxonomy" id="717646"/>
    <lineage>
        <taxon>Eukaryota</taxon>
        <taxon>Fungi</taxon>
        <taxon>Dikarya</taxon>
        <taxon>Ascomycota</taxon>
        <taxon>Pezizomycotina</taxon>
        <taxon>Dothideomycetes</taxon>
        <taxon>Dothideomycetidae</taxon>
        <taxon>Mycosphaerellales</taxon>
        <taxon>Teratosphaeriaceae</taxon>
        <taxon>Baudoinia</taxon>
    </lineage>
</organism>
<evidence type="ECO:0000313" key="2">
    <source>
        <dbReference type="EMBL" id="EMC92093.1"/>
    </source>
</evidence>
<feature type="region of interest" description="Disordered" evidence="1">
    <location>
        <begin position="1"/>
        <end position="28"/>
    </location>
</feature>
<name>M2ML55_BAUPA</name>
<feature type="region of interest" description="Disordered" evidence="1">
    <location>
        <begin position="54"/>
        <end position="110"/>
    </location>
</feature>
<dbReference type="HOGENOM" id="CLU_1204583_0_0_1"/>
<accession>M2ML55</accession>
<dbReference type="STRING" id="717646.M2ML55"/>
<proteinExistence type="predicted"/>
<dbReference type="EMBL" id="KB445562">
    <property type="protein sequence ID" value="EMC92093.1"/>
    <property type="molecule type" value="Genomic_DNA"/>
</dbReference>
<gene>
    <name evidence="2" type="ORF">BAUCODRAFT_126109</name>
</gene>
<evidence type="ECO:0000256" key="1">
    <source>
        <dbReference type="SAM" id="MobiDB-lite"/>
    </source>
</evidence>
<dbReference type="Proteomes" id="UP000011761">
    <property type="component" value="Unassembled WGS sequence"/>
</dbReference>
<sequence length="230" mass="24704">MTTNSSQTSADASPVSATLFGTSPKEEPCSCAAGGHEPMCANYRYGGPVAPKLVPAPLPATEPERESSNDCRWPPQANRHVAGDDGYSPAGEHPWMHCNSPQVPSVPHSIQAPAGSYATLNHARVPSANSLLHKQAASLNSFGRFVWRLPPGGSEPTVAYRSPQLFGEQAELPDTTTTERDEDFADPSLRSNPLLAKKRAQTGIAELDSTELAYWENGGLRKSSQQPDWL</sequence>
<dbReference type="GeneID" id="19108020"/>
<evidence type="ECO:0000313" key="3">
    <source>
        <dbReference type="Proteomes" id="UP000011761"/>
    </source>
</evidence>
<feature type="region of interest" description="Disordered" evidence="1">
    <location>
        <begin position="167"/>
        <end position="196"/>
    </location>
</feature>
<dbReference type="RefSeq" id="XP_007680592.1">
    <property type="nucleotide sequence ID" value="XM_007682402.1"/>
</dbReference>
<reference evidence="2 3" key="1">
    <citation type="journal article" date="2012" name="PLoS Pathog.">
        <title>Diverse lifestyles and strategies of plant pathogenesis encoded in the genomes of eighteen Dothideomycetes fungi.</title>
        <authorList>
            <person name="Ohm R.A."/>
            <person name="Feau N."/>
            <person name="Henrissat B."/>
            <person name="Schoch C.L."/>
            <person name="Horwitz B.A."/>
            <person name="Barry K.W."/>
            <person name="Condon B.J."/>
            <person name="Copeland A.C."/>
            <person name="Dhillon B."/>
            <person name="Glaser F."/>
            <person name="Hesse C.N."/>
            <person name="Kosti I."/>
            <person name="LaButti K."/>
            <person name="Lindquist E.A."/>
            <person name="Lucas S."/>
            <person name="Salamov A.A."/>
            <person name="Bradshaw R.E."/>
            <person name="Ciuffetti L."/>
            <person name="Hamelin R.C."/>
            <person name="Kema G.H.J."/>
            <person name="Lawrence C."/>
            <person name="Scott J.A."/>
            <person name="Spatafora J.W."/>
            <person name="Turgeon B.G."/>
            <person name="de Wit P.J.G.M."/>
            <person name="Zhong S."/>
            <person name="Goodwin S.B."/>
            <person name="Grigoriev I.V."/>
        </authorList>
    </citation>
    <scope>NUCLEOTIDE SEQUENCE [LARGE SCALE GENOMIC DNA]</scope>
    <source>
        <strain evidence="2 3">UAMH 10762</strain>
    </source>
</reference>
<dbReference type="AlphaFoldDB" id="M2ML55"/>
<feature type="compositionally biased region" description="Polar residues" evidence="1">
    <location>
        <begin position="1"/>
        <end position="21"/>
    </location>
</feature>
<protein>
    <submittedName>
        <fullName evidence="2">Uncharacterized protein</fullName>
    </submittedName>
</protein>
<dbReference type="KEGG" id="bcom:BAUCODRAFT_126109"/>